<organism evidence="2">
    <name type="scientific">Schistosoma curassoni</name>
    <dbReference type="NCBI Taxonomy" id="6186"/>
    <lineage>
        <taxon>Eukaryota</taxon>
        <taxon>Metazoa</taxon>
        <taxon>Spiralia</taxon>
        <taxon>Lophotrochozoa</taxon>
        <taxon>Platyhelminthes</taxon>
        <taxon>Trematoda</taxon>
        <taxon>Digenea</taxon>
        <taxon>Strigeidida</taxon>
        <taxon>Schistosomatoidea</taxon>
        <taxon>Schistosomatidae</taxon>
        <taxon>Schistosoma</taxon>
    </lineage>
</organism>
<dbReference type="WBParaSite" id="SCUD_0000593301-mRNA-1">
    <property type="protein sequence ID" value="SCUD_0000593301-mRNA-1"/>
    <property type="gene ID" value="SCUD_0000593301"/>
</dbReference>
<evidence type="ECO:0000313" key="2">
    <source>
        <dbReference type="WBParaSite" id="SCUD_0000593301-mRNA-1"/>
    </source>
</evidence>
<accession>A0A183JT93</accession>
<sequence>MTINCNLQLIVCIFHLLVRSATLKVWSGCITCTSELPEAGNGCDRKNAFV</sequence>
<proteinExistence type="predicted"/>
<protein>
    <submittedName>
        <fullName evidence="2">Secreted protein</fullName>
    </submittedName>
</protein>
<reference evidence="2" key="1">
    <citation type="submission" date="2016-06" db="UniProtKB">
        <authorList>
            <consortium name="WormBaseParasite"/>
        </authorList>
    </citation>
    <scope>IDENTIFICATION</scope>
</reference>
<feature type="chain" id="PRO_5008151381" evidence="1">
    <location>
        <begin position="24"/>
        <end position="50"/>
    </location>
</feature>
<feature type="signal peptide" evidence="1">
    <location>
        <begin position="1"/>
        <end position="23"/>
    </location>
</feature>
<dbReference type="AlphaFoldDB" id="A0A183JT93"/>
<evidence type="ECO:0000256" key="1">
    <source>
        <dbReference type="SAM" id="SignalP"/>
    </source>
</evidence>
<name>A0A183JT93_9TREM</name>
<keyword evidence="1" id="KW-0732">Signal</keyword>